<dbReference type="OrthoDB" id="9770347at2"/>
<feature type="transmembrane region" description="Helical" evidence="7">
    <location>
        <begin position="301"/>
        <end position="328"/>
    </location>
</feature>
<feature type="transmembrane region" description="Helical" evidence="7">
    <location>
        <begin position="124"/>
        <end position="148"/>
    </location>
</feature>
<feature type="transmembrane region" description="Helical" evidence="7">
    <location>
        <begin position="334"/>
        <end position="355"/>
    </location>
</feature>
<accession>A0A6I0EUA0</accession>
<keyword evidence="3" id="KW-1003">Cell membrane</keyword>
<dbReference type="PANTHER" id="PTHR30250:SF10">
    <property type="entry name" value="LIPOPOLYSACCHARIDE BIOSYNTHESIS PROTEIN WZXC"/>
    <property type="match status" value="1"/>
</dbReference>
<name>A0A6I0EUA0_9FIRM</name>
<keyword evidence="4 7" id="KW-0812">Transmembrane</keyword>
<proteinExistence type="inferred from homology"/>
<reference evidence="8 9" key="1">
    <citation type="submission" date="2019-10" db="EMBL/GenBank/DDBJ databases">
        <title>Whole-genome sequence of the extremophile Heliorestis acidaminivorans DSM 24790.</title>
        <authorList>
            <person name="Kyndt J.A."/>
            <person name="Meyer T.E."/>
        </authorList>
    </citation>
    <scope>NUCLEOTIDE SEQUENCE [LARGE SCALE GENOMIC DNA]</scope>
    <source>
        <strain evidence="8 9">DSM 24790</strain>
    </source>
</reference>
<dbReference type="InterPro" id="IPR050833">
    <property type="entry name" value="Poly_Biosynth_Transport"/>
</dbReference>
<evidence type="ECO:0000256" key="5">
    <source>
        <dbReference type="ARBA" id="ARBA00022989"/>
    </source>
</evidence>
<feature type="transmembrane region" description="Helical" evidence="7">
    <location>
        <begin position="92"/>
        <end position="112"/>
    </location>
</feature>
<feature type="transmembrane region" description="Helical" evidence="7">
    <location>
        <begin position="376"/>
        <end position="407"/>
    </location>
</feature>
<gene>
    <name evidence="8" type="ORF">F9B85_03865</name>
</gene>
<dbReference type="AlphaFoldDB" id="A0A6I0EUA0"/>
<keyword evidence="5 7" id="KW-1133">Transmembrane helix</keyword>
<keyword evidence="9" id="KW-1185">Reference proteome</keyword>
<evidence type="ECO:0000256" key="1">
    <source>
        <dbReference type="ARBA" id="ARBA00004651"/>
    </source>
</evidence>
<feature type="transmembrane region" description="Helical" evidence="7">
    <location>
        <begin position="427"/>
        <end position="445"/>
    </location>
</feature>
<evidence type="ECO:0000256" key="4">
    <source>
        <dbReference type="ARBA" id="ARBA00022692"/>
    </source>
</evidence>
<feature type="transmembrane region" description="Helical" evidence="7">
    <location>
        <begin position="160"/>
        <end position="179"/>
    </location>
</feature>
<evidence type="ECO:0000313" key="8">
    <source>
        <dbReference type="EMBL" id="KAB2953764.1"/>
    </source>
</evidence>
<dbReference type="Proteomes" id="UP000468766">
    <property type="component" value="Unassembled WGS sequence"/>
</dbReference>
<feature type="transmembrane region" description="Helical" evidence="7">
    <location>
        <begin position="56"/>
        <end position="80"/>
    </location>
</feature>
<comment type="subcellular location">
    <subcellularLocation>
        <location evidence="1">Cell membrane</location>
        <topology evidence="1">Multi-pass membrane protein</topology>
    </subcellularLocation>
</comment>
<organism evidence="8 9">
    <name type="scientific">Heliorestis acidaminivorans</name>
    <dbReference type="NCBI Taxonomy" id="553427"/>
    <lineage>
        <taxon>Bacteria</taxon>
        <taxon>Bacillati</taxon>
        <taxon>Bacillota</taxon>
        <taxon>Clostridia</taxon>
        <taxon>Eubacteriales</taxon>
        <taxon>Heliobacteriaceae</taxon>
        <taxon>Heliorestis</taxon>
    </lineage>
</organism>
<feature type="transmembrane region" description="Helical" evidence="7">
    <location>
        <begin position="185"/>
        <end position="203"/>
    </location>
</feature>
<evidence type="ECO:0000256" key="3">
    <source>
        <dbReference type="ARBA" id="ARBA00022475"/>
    </source>
</evidence>
<dbReference type="PANTHER" id="PTHR30250">
    <property type="entry name" value="PST FAMILY PREDICTED COLANIC ACID TRANSPORTER"/>
    <property type="match status" value="1"/>
</dbReference>
<comment type="caution">
    <text evidence="8">The sequence shown here is derived from an EMBL/GenBank/DDBJ whole genome shotgun (WGS) entry which is preliminary data.</text>
</comment>
<dbReference type="NCBIfam" id="NF007773">
    <property type="entry name" value="PRK10459.1"/>
    <property type="match status" value="1"/>
</dbReference>
<dbReference type="EMBL" id="WBXO01000002">
    <property type="protein sequence ID" value="KAB2953764.1"/>
    <property type="molecule type" value="Genomic_DNA"/>
</dbReference>
<protein>
    <submittedName>
        <fullName evidence="8">MOP flippase family protein</fullName>
    </submittedName>
</protein>
<evidence type="ECO:0000256" key="6">
    <source>
        <dbReference type="ARBA" id="ARBA00023136"/>
    </source>
</evidence>
<sequence>MCFKDFQSEVSPTSDLKSQTINGLIWSAIEKFGAQIIHLGIYIVLARQLLPEHFGLIAMLAVFIAVGQTFVDSGFGSALIQKQDTTRIHYSSTFYFNIALGLLGAAVLWLSAPYIASFYNQPELVLLTQFMALNLIIGSFGIIQTNIITKKLDFKTLTKVSLLASVTSGIIGITLAFMGFGVWSLAIQAVSNTLFRTALLWLLNSWRPSFEFSFQALGELFGYGSRLLASSLLDTVFQNIYQITIGKVYSATDLGYYTQARRLEEIPTQTLSSVVGRVAFPAFSKIQNDQQRLKKGIKKGLTTLVLFNFPLMIGLAVTAEPLVLVLLTEKWAPAIPYLQVLCIVGLTYPLHTINLNLLKAKGRSDLFLRLEIIKKVLVVVTIFITYRWGIMAMIYGQVVTSMVGYFINSYYTGQLIDYNAREQIKDVFPYLAASLFMGTIVYALGTLEFPNMLTLLIAQVITGMIVYPTLCFLLRLSAFVEGLDILQSKKGQFMK</sequence>
<evidence type="ECO:0000313" key="9">
    <source>
        <dbReference type="Proteomes" id="UP000468766"/>
    </source>
</evidence>
<comment type="similarity">
    <text evidence="2">Belongs to the polysaccharide synthase family.</text>
</comment>
<feature type="transmembrane region" description="Helical" evidence="7">
    <location>
        <begin position="32"/>
        <end position="50"/>
    </location>
</feature>
<feature type="transmembrane region" description="Helical" evidence="7">
    <location>
        <begin position="452"/>
        <end position="476"/>
    </location>
</feature>
<evidence type="ECO:0000256" key="7">
    <source>
        <dbReference type="SAM" id="Phobius"/>
    </source>
</evidence>
<dbReference type="CDD" id="cd13127">
    <property type="entry name" value="MATE_tuaB_like"/>
    <property type="match status" value="1"/>
</dbReference>
<dbReference type="GO" id="GO:0005886">
    <property type="term" value="C:plasma membrane"/>
    <property type="evidence" value="ECO:0007669"/>
    <property type="project" value="UniProtKB-SubCell"/>
</dbReference>
<dbReference type="Pfam" id="PF13440">
    <property type="entry name" value="Polysacc_synt_3"/>
    <property type="match status" value="1"/>
</dbReference>
<keyword evidence="6 7" id="KW-0472">Membrane</keyword>
<evidence type="ECO:0000256" key="2">
    <source>
        <dbReference type="ARBA" id="ARBA00007430"/>
    </source>
</evidence>